<accession>A0A0L7LL46</accession>
<dbReference type="EMBL" id="JTDY01000769">
    <property type="protein sequence ID" value="KOB75941.1"/>
    <property type="molecule type" value="Genomic_DNA"/>
</dbReference>
<organism evidence="2 3">
    <name type="scientific">Operophtera brumata</name>
    <name type="common">Winter moth</name>
    <name type="synonym">Phalaena brumata</name>
    <dbReference type="NCBI Taxonomy" id="104452"/>
    <lineage>
        <taxon>Eukaryota</taxon>
        <taxon>Metazoa</taxon>
        <taxon>Ecdysozoa</taxon>
        <taxon>Arthropoda</taxon>
        <taxon>Hexapoda</taxon>
        <taxon>Insecta</taxon>
        <taxon>Pterygota</taxon>
        <taxon>Neoptera</taxon>
        <taxon>Endopterygota</taxon>
        <taxon>Lepidoptera</taxon>
        <taxon>Glossata</taxon>
        <taxon>Ditrysia</taxon>
        <taxon>Geometroidea</taxon>
        <taxon>Geometridae</taxon>
        <taxon>Larentiinae</taxon>
        <taxon>Operophtera</taxon>
    </lineage>
</organism>
<gene>
    <name evidence="2" type="ORF">OBRU01_06559</name>
</gene>
<evidence type="ECO:0000256" key="1">
    <source>
        <dbReference type="SAM" id="MobiDB-lite"/>
    </source>
</evidence>
<proteinExistence type="predicted"/>
<feature type="region of interest" description="Disordered" evidence="1">
    <location>
        <begin position="57"/>
        <end position="91"/>
    </location>
</feature>
<protein>
    <submittedName>
        <fullName evidence="2">Uncharacterized protein</fullName>
    </submittedName>
</protein>
<reference evidence="2 3" key="1">
    <citation type="journal article" date="2015" name="Genome Biol. Evol.">
        <title>The genome of winter moth (Operophtera brumata) provides a genomic perspective on sexual dimorphism and phenology.</title>
        <authorList>
            <person name="Derks M.F."/>
            <person name="Smit S."/>
            <person name="Salis L."/>
            <person name="Schijlen E."/>
            <person name="Bossers A."/>
            <person name="Mateman C."/>
            <person name="Pijl A.S."/>
            <person name="de Ridder D."/>
            <person name="Groenen M.A."/>
            <person name="Visser M.E."/>
            <person name="Megens H.J."/>
        </authorList>
    </citation>
    <scope>NUCLEOTIDE SEQUENCE [LARGE SCALE GENOMIC DNA]</scope>
    <source>
        <strain evidence="2">WM2013NL</strain>
        <tissue evidence="2">Head and thorax</tissue>
    </source>
</reference>
<evidence type="ECO:0000313" key="3">
    <source>
        <dbReference type="Proteomes" id="UP000037510"/>
    </source>
</evidence>
<name>A0A0L7LL46_OPEBR</name>
<dbReference type="Proteomes" id="UP000037510">
    <property type="component" value="Unassembled WGS sequence"/>
</dbReference>
<feature type="compositionally biased region" description="Gly residues" evidence="1">
    <location>
        <begin position="57"/>
        <end position="77"/>
    </location>
</feature>
<dbReference type="AlphaFoldDB" id="A0A0L7LL46"/>
<sequence>MSVLPRGYESFRPPARPCCYDFPCKADCFNHGACTRPSGRYARTVWYPGECTPAGGSSGRIGGAGHGQGQGRTGAGQGEHPPPGQTEHTPISLLDAAQGFVLYG</sequence>
<evidence type="ECO:0000313" key="2">
    <source>
        <dbReference type="EMBL" id="KOB75941.1"/>
    </source>
</evidence>
<comment type="caution">
    <text evidence="2">The sequence shown here is derived from an EMBL/GenBank/DDBJ whole genome shotgun (WGS) entry which is preliminary data.</text>
</comment>
<keyword evidence="3" id="KW-1185">Reference proteome</keyword>